<comment type="caution">
    <text evidence="3">The sequence shown here is derived from an EMBL/GenBank/DDBJ whole genome shotgun (WGS) entry which is preliminary data.</text>
</comment>
<keyword evidence="4" id="KW-1185">Reference proteome</keyword>
<protein>
    <recommendedName>
        <fullName evidence="2">Core domain-containing protein</fullName>
    </recommendedName>
</protein>
<accession>A0A2V5K8T6</accession>
<dbReference type="RefSeq" id="WP_110839742.1">
    <property type="nucleotide sequence ID" value="NZ_QJVJ01000003.1"/>
</dbReference>
<dbReference type="SUPFAM" id="SSF89360">
    <property type="entry name" value="HesB-like domain"/>
    <property type="match status" value="1"/>
</dbReference>
<sequence length="114" mass="12701">MNVHFTEEAAEFVRSRFFADSSAGALKLAYDTDGCGCAVNGVAALWVVDSPEEDDRLARSNVFTVFFDPRQELFFEDRLTVDRKPGQQTLVLKSSQQTYNPAMKTTDLRSKAGV</sequence>
<dbReference type="Gene3D" id="2.60.300.12">
    <property type="entry name" value="HesB-like domain"/>
    <property type="match status" value="1"/>
</dbReference>
<evidence type="ECO:0000313" key="4">
    <source>
        <dbReference type="Proteomes" id="UP000247476"/>
    </source>
</evidence>
<feature type="domain" description="Core" evidence="2">
    <location>
        <begin position="1"/>
        <end position="106"/>
    </location>
</feature>
<name>A0A2V5K8T6_9BACL</name>
<gene>
    <name evidence="3" type="ORF">DLM86_09565</name>
</gene>
<dbReference type="EMBL" id="QJVJ01000003">
    <property type="protein sequence ID" value="PYI55945.1"/>
    <property type="molecule type" value="Genomic_DNA"/>
</dbReference>
<proteinExistence type="predicted"/>
<dbReference type="Proteomes" id="UP000247476">
    <property type="component" value="Unassembled WGS sequence"/>
</dbReference>
<dbReference type="AlphaFoldDB" id="A0A2V5K8T6"/>
<evidence type="ECO:0000256" key="1">
    <source>
        <dbReference type="SAM" id="MobiDB-lite"/>
    </source>
</evidence>
<dbReference type="InterPro" id="IPR000361">
    <property type="entry name" value="ATAP_core_dom"/>
</dbReference>
<reference evidence="3 4" key="1">
    <citation type="submission" date="2018-05" db="EMBL/GenBank/DDBJ databases">
        <title>Paenibacillus flagellatus sp. nov., isolated from selenium mineral soil.</title>
        <authorList>
            <person name="Dai X."/>
        </authorList>
    </citation>
    <scope>NUCLEOTIDE SEQUENCE [LARGE SCALE GENOMIC DNA]</scope>
    <source>
        <strain evidence="3 4">DXL2</strain>
    </source>
</reference>
<dbReference type="InterPro" id="IPR035903">
    <property type="entry name" value="HesB-like_dom_sf"/>
</dbReference>
<dbReference type="OrthoDB" id="2361087at2"/>
<dbReference type="Pfam" id="PF01521">
    <property type="entry name" value="Fe-S_biosyn"/>
    <property type="match status" value="1"/>
</dbReference>
<evidence type="ECO:0000313" key="3">
    <source>
        <dbReference type="EMBL" id="PYI55945.1"/>
    </source>
</evidence>
<organism evidence="3 4">
    <name type="scientific">Paenibacillus flagellatus</name>
    <dbReference type="NCBI Taxonomy" id="2211139"/>
    <lineage>
        <taxon>Bacteria</taxon>
        <taxon>Bacillati</taxon>
        <taxon>Bacillota</taxon>
        <taxon>Bacilli</taxon>
        <taxon>Bacillales</taxon>
        <taxon>Paenibacillaceae</taxon>
        <taxon>Paenibacillus</taxon>
    </lineage>
</organism>
<feature type="region of interest" description="Disordered" evidence="1">
    <location>
        <begin position="93"/>
        <end position="114"/>
    </location>
</feature>
<evidence type="ECO:0000259" key="2">
    <source>
        <dbReference type="Pfam" id="PF01521"/>
    </source>
</evidence>